<dbReference type="VEuPathDB" id="FungiDB:GGTG_11109"/>
<dbReference type="GeneID" id="20351567"/>
<dbReference type="STRING" id="644352.J3PC86"/>
<dbReference type="EMBL" id="GL385400">
    <property type="protein sequence ID" value="EJT71856.1"/>
    <property type="molecule type" value="Genomic_DNA"/>
</dbReference>
<evidence type="ECO:0000313" key="4">
    <source>
        <dbReference type="Proteomes" id="UP000006039"/>
    </source>
</evidence>
<evidence type="ECO:0000313" key="2">
    <source>
        <dbReference type="EMBL" id="EJT71856.1"/>
    </source>
</evidence>
<dbReference type="HOGENOM" id="CLU_711827_0_0_1"/>
<dbReference type="OrthoDB" id="429143at2759"/>
<keyword evidence="4" id="KW-1185">Reference proteome</keyword>
<reference evidence="3" key="5">
    <citation type="submission" date="2018-04" db="UniProtKB">
        <authorList>
            <consortium name="EnsemblFungi"/>
        </authorList>
    </citation>
    <scope>IDENTIFICATION</scope>
    <source>
        <strain evidence="3">R3-111a-1</strain>
    </source>
</reference>
<protein>
    <submittedName>
        <fullName evidence="2 3">Uncharacterized protein</fullName>
    </submittedName>
</protein>
<sequence length="388" mass="41647">MSGRGEKVLTRCRAGNEWWFGDDLESAKGIGRIIQPASPGGLEAGCLPGETLVVRTLLQDCSDVSTAAKHQRHGFIRLARGVFFHLLRPTGRGLVAGWRTAALVRFQLRHLPLQTGLCEAEGFGAAECREAETVDLFVDNEQGLRAALEDVEALGKWVPEFEVRTWTAEEAREKFEVNQHVVGAISYKAGALWPCRLVSQTQTSPTSSPRLAGPSAPGTWCTPPTRTRATSSRACAARPRGVLAHMSAQRPGADFPRRGDGALSWGLVYGGSAFDYVTQRPGGGGFSRSAKQGGDMVGVYDDSRLDALTAAHLEGIVPPVLRPRWGADEAAGGPRVKSLSGRASSASRRTRFPSPGGWTSGLQGARCRRRGNDVGAKMDIMDLADNLM</sequence>
<feature type="region of interest" description="Disordered" evidence="1">
    <location>
        <begin position="328"/>
        <end position="365"/>
    </location>
</feature>
<evidence type="ECO:0000256" key="1">
    <source>
        <dbReference type="SAM" id="MobiDB-lite"/>
    </source>
</evidence>
<proteinExistence type="predicted"/>
<organism evidence="2">
    <name type="scientific">Gaeumannomyces tritici (strain R3-111a-1)</name>
    <name type="common">Wheat and barley take-all root rot fungus</name>
    <name type="synonym">Gaeumannomyces graminis var. tritici</name>
    <dbReference type="NCBI Taxonomy" id="644352"/>
    <lineage>
        <taxon>Eukaryota</taxon>
        <taxon>Fungi</taxon>
        <taxon>Dikarya</taxon>
        <taxon>Ascomycota</taxon>
        <taxon>Pezizomycotina</taxon>
        <taxon>Sordariomycetes</taxon>
        <taxon>Sordariomycetidae</taxon>
        <taxon>Magnaporthales</taxon>
        <taxon>Magnaporthaceae</taxon>
        <taxon>Gaeumannomyces</taxon>
    </lineage>
</organism>
<dbReference type="AlphaFoldDB" id="J3PC86"/>
<name>J3PC86_GAET3</name>
<dbReference type="eggNOG" id="ENOG502QRBS">
    <property type="taxonomic scope" value="Eukaryota"/>
</dbReference>
<gene>
    <name evidence="3" type="primary">20351567</name>
    <name evidence="2" type="ORF">GGTG_11109</name>
</gene>
<feature type="compositionally biased region" description="Low complexity" evidence="1">
    <location>
        <begin position="221"/>
        <end position="231"/>
    </location>
</feature>
<reference evidence="3" key="4">
    <citation type="journal article" date="2015" name="G3 (Bethesda)">
        <title>Genome sequences of three phytopathogenic species of the Magnaporthaceae family of fungi.</title>
        <authorList>
            <person name="Okagaki L.H."/>
            <person name="Nunes C.C."/>
            <person name="Sailsbery J."/>
            <person name="Clay B."/>
            <person name="Brown D."/>
            <person name="John T."/>
            <person name="Oh Y."/>
            <person name="Young N."/>
            <person name="Fitzgerald M."/>
            <person name="Haas B.J."/>
            <person name="Zeng Q."/>
            <person name="Young S."/>
            <person name="Adiconis X."/>
            <person name="Fan L."/>
            <person name="Levin J.Z."/>
            <person name="Mitchell T.K."/>
            <person name="Okubara P.A."/>
            <person name="Farman M.L."/>
            <person name="Kohn L.M."/>
            <person name="Birren B."/>
            <person name="Ma L.-J."/>
            <person name="Dean R.A."/>
        </authorList>
    </citation>
    <scope>NUCLEOTIDE SEQUENCE</scope>
    <source>
        <strain evidence="3">R3-111a-1</strain>
    </source>
</reference>
<dbReference type="RefSeq" id="XP_009227253.1">
    <property type="nucleotide sequence ID" value="XM_009228989.1"/>
</dbReference>
<feature type="region of interest" description="Disordered" evidence="1">
    <location>
        <begin position="203"/>
        <end position="231"/>
    </location>
</feature>
<evidence type="ECO:0000313" key="3">
    <source>
        <dbReference type="EnsemblFungi" id="EJT71856"/>
    </source>
</evidence>
<reference evidence="2" key="2">
    <citation type="submission" date="2010-07" db="EMBL/GenBank/DDBJ databases">
        <authorList>
            <consortium name="The Broad Institute Genome Sequencing Platform"/>
            <consortium name="Broad Institute Genome Sequencing Center for Infectious Disease"/>
            <person name="Ma L.-J."/>
            <person name="Dead R."/>
            <person name="Young S."/>
            <person name="Zeng Q."/>
            <person name="Koehrsen M."/>
            <person name="Alvarado L."/>
            <person name="Berlin A."/>
            <person name="Chapman S.B."/>
            <person name="Chen Z."/>
            <person name="Freedman E."/>
            <person name="Gellesch M."/>
            <person name="Goldberg J."/>
            <person name="Griggs A."/>
            <person name="Gujja S."/>
            <person name="Heilman E.R."/>
            <person name="Heiman D."/>
            <person name="Hepburn T."/>
            <person name="Howarth C."/>
            <person name="Jen D."/>
            <person name="Larson L."/>
            <person name="Mehta T."/>
            <person name="Neiman D."/>
            <person name="Pearson M."/>
            <person name="Roberts A."/>
            <person name="Saif S."/>
            <person name="Shea T."/>
            <person name="Shenoy N."/>
            <person name="Sisk P."/>
            <person name="Stolte C."/>
            <person name="Sykes S."/>
            <person name="Walk T."/>
            <person name="White J."/>
            <person name="Yandava C."/>
            <person name="Haas B."/>
            <person name="Nusbaum C."/>
            <person name="Birren B."/>
        </authorList>
    </citation>
    <scope>NUCLEOTIDE SEQUENCE</scope>
    <source>
        <strain evidence="2">R3-111a-1</strain>
    </source>
</reference>
<feature type="compositionally biased region" description="Low complexity" evidence="1">
    <location>
        <begin position="338"/>
        <end position="347"/>
    </location>
</feature>
<dbReference type="Proteomes" id="UP000006039">
    <property type="component" value="Unassembled WGS sequence"/>
</dbReference>
<reference evidence="2" key="3">
    <citation type="submission" date="2010-09" db="EMBL/GenBank/DDBJ databases">
        <title>Annotation of Gaeumannomyces graminis var. tritici R3-111a-1.</title>
        <authorList>
            <consortium name="The Broad Institute Genome Sequencing Platform"/>
            <person name="Ma L.-J."/>
            <person name="Dead R."/>
            <person name="Young S.K."/>
            <person name="Zeng Q."/>
            <person name="Gargeya S."/>
            <person name="Fitzgerald M."/>
            <person name="Haas B."/>
            <person name="Abouelleil A."/>
            <person name="Alvarado L."/>
            <person name="Arachchi H.M."/>
            <person name="Berlin A."/>
            <person name="Brown A."/>
            <person name="Chapman S.B."/>
            <person name="Chen Z."/>
            <person name="Dunbar C."/>
            <person name="Freedman E."/>
            <person name="Gearin G."/>
            <person name="Gellesch M."/>
            <person name="Goldberg J."/>
            <person name="Griggs A."/>
            <person name="Gujja S."/>
            <person name="Heiman D."/>
            <person name="Howarth C."/>
            <person name="Larson L."/>
            <person name="Lui A."/>
            <person name="MacDonald P.J.P."/>
            <person name="Mehta T."/>
            <person name="Montmayeur A."/>
            <person name="Murphy C."/>
            <person name="Neiman D."/>
            <person name="Pearson M."/>
            <person name="Priest M."/>
            <person name="Roberts A."/>
            <person name="Saif S."/>
            <person name="Shea T."/>
            <person name="Shenoy N."/>
            <person name="Sisk P."/>
            <person name="Stolte C."/>
            <person name="Sykes S."/>
            <person name="Yandava C."/>
            <person name="Wortman J."/>
            <person name="Nusbaum C."/>
            <person name="Birren B."/>
        </authorList>
    </citation>
    <scope>NUCLEOTIDE SEQUENCE</scope>
    <source>
        <strain evidence="2">R3-111a-1</strain>
    </source>
</reference>
<accession>J3PC86</accession>
<dbReference type="EnsemblFungi" id="EJT71856">
    <property type="protein sequence ID" value="EJT71856"/>
    <property type="gene ID" value="GGTG_11109"/>
</dbReference>
<reference evidence="4" key="1">
    <citation type="submission" date="2010-07" db="EMBL/GenBank/DDBJ databases">
        <title>The genome sequence of Gaeumannomyces graminis var. tritici strain R3-111a-1.</title>
        <authorList>
            <consortium name="The Broad Institute Genome Sequencing Platform"/>
            <person name="Ma L.-J."/>
            <person name="Dead R."/>
            <person name="Young S."/>
            <person name="Zeng Q."/>
            <person name="Koehrsen M."/>
            <person name="Alvarado L."/>
            <person name="Berlin A."/>
            <person name="Chapman S.B."/>
            <person name="Chen Z."/>
            <person name="Freedman E."/>
            <person name="Gellesch M."/>
            <person name="Goldberg J."/>
            <person name="Griggs A."/>
            <person name="Gujja S."/>
            <person name="Heilman E.R."/>
            <person name="Heiman D."/>
            <person name="Hepburn T."/>
            <person name="Howarth C."/>
            <person name="Jen D."/>
            <person name="Larson L."/>
            <person name="Mehta T."/>
            <person name="Neiman D."/>
            <person name="Pearson M."/>
            <person name="Roberts A."/>
            <person name="Saif S."/>
            <person name="Shea T."/>
            <person name="Shenoy N."/>
            <person name="Sisk P."/>
            <person name="Stolte C."/>
            <person name="Sykes S."/>
            <person name="Walk T."/>
            <person name="White J."/>
            <person name="Yandava C."/>
            <person name="Haas B."/>
            <person name="Nusbaum C."/>
            <person name="Birren B."/>
        </authorList>
    </citation>
    <scope>NUCLEOTIDE SEQUENCE [LARGE SCALE GENOMIC DNA]</scope>
    <source>
        <strain evidence="4">R3-111a-1</strain>
    </source>
</reference>